<dbReference type="KEGG" id="cch:Cag_0704"/>
<dbReference type="EMBL" id="CP000108">
    <property type="protein sequence ID" value="ABB27975.1"/>
    <property type="molecule type" value="Genomic_DNA"/>
</dbReference>
<dbReference type="Gene3D" id="3.40.470.10">
    <property type="entry name" value="Uracil-DNA glycosylase-like domain"/>
    <property type="match status" value="1"/>
</dbReference>
<name>Q3ASQ0_CHLCH</name>
<dbReference type="OrthoDB" id="3347692at2"/>
<dbReference type="HOGENOM" id="CLU_1018187_0_0_10"/>
<dbReference type="InterPro" id="IPR036895">
    <property type="entry name" value="Uracil-DNA_glycosylase-like_sf"/>
</dbReference>
<gene>
    <name evidence="1" type="ordered locus">Cag_0704</name>
</gene>
<accession>Q3ASQ0</accession>
<evidence type="ECO:0000313" key="1">
    <source>
        <dbReference type="EMBL" id="ABB27975.1"/>
    </source>
</evidence>
<organism evidence="1">
    <name type="scientific">Chlorobium chlorochromatii (strain CaD3)</name>
    <dbReference type="NCBI Taxonomy" id="340177"/>
    <lineage>
        <taxon>Bacteria</taxon>
        <taxon>Pseudomonadati</taxon>
        <taxon>Chlorobiota</taxon>
        <taxon>Chlorobiia</taxon>
        <taxon>Chlorobiales</taxon>
        <taxon>Chlorobiaceae</taxon>
        <taxon>Chlorobium/Pelodictyon group</taxon>
        <taxon>Chlorobium</taxon>
    </lineage>
</organism>
<dbReference type="eggNOG" id="ENOG50342TE">
    <property type="taxonomic scope" value="Bacteria"/>
</dbReference>
<sequence length="273" mass="30738">MFITNLQDTVCRQTQLEQYYAKDVLRDKHFVCRCFDKCRASHAGTYYEGQVHYVGSNYDILVGPQPLRVVVVGQEYGHGPALVDSLMRAKMFQDSAHKSRGFLDRNPHMRGTTTALRILFGIEPGEDKAGEWLETSTGRIHLFDAFSLVNFLMCSATDGSSKGKATSTMLSNCSKHFVKVLEILQPTVLVCQGKGFFTYLAESLGVSKQQKEMLFHYRFNGVDGVGVCLNHPSTPRWDSGWAQLTQPYLTSRVLPLLNDVRCELGLDQVIWNL</sequence>
<evidence type="ECO:0008006" key="2">
    <source>
        <dbReference type="Google" id="ProtNLM"/>
    </source>
</evidence>
<dbReference type="STRING" id="340177.Cag_0704"/>
<protein>
    <recommendedName>
        <fullName evidence="2">Uracil-DNA glycosylase-like domain-containing protein</fullName>
    </recommendedName>
</protein>
<proteinExistence type="predicted"/>
<dbReference type="AlphaFoldDB" id="Q3ASQ0"/>
<reference evidence="1" key="1">
    <citation type="submission" date="2005-08" db="EMBL/GenBank/DDBJ databases">
        <title>Complete sequence of Chlorobium chlorochromatii CaD3.</title>
        <authorList>
            <person name="Copeland A."/>
            <person name="Lucas S."/>
            <person name="Lapidus A."/>
            <person name="Barry K."/>
            <person name="Detter J.C."/>
            <person name="Glavina T."/>
            <person name="Hammon N."/>
            <person name="Israni S."/>
            <person name="Pitluck S."/>
            <person name="Bryant D."/>
            <person name="Schmutz J."/>
            <person name="Larimer F."/>
            <person name="Land M."/>
            <person name="Kyrpides N."/>
            <person name="Ivanova N."/>
            <person name="Richardson P."/>
        </authorList>
    </citation>
    <scope>NUCLEOTIDE SEQUENCE [LARGE SCALE GENOMIC DNA]</scope>
    <source>
        <strain evidence="1">CaD3</strain>
    </source>
</reference>